<feature type="region of interest" description="Disordered" evidence="1">
    <location>
        <begin position="1"/>
        <end position="24"/>
    </location>
</feature>
<evidence type="ECO:0000256" key="1">
    <source>
        <dbReference type="SAM" id="MobiDB-lite"/>
    </source>
</evidence>
<feature type="region of interest" description="Disordered" evidence="1">
    <location>
        <begin position="45"/>
        <end position="73"/>
    </location>
</feature>
<dbReference type="InterPro" id="IPR019496">
    <property type="entry name" value="NUFIP1_cons_dom"/>
</dbReference>
<dbReference type="EMBL" id="KL142367">
    <property type="protein sequence ID" value="KDR85082.1"/>
    <property type="molecule type" value="Genomic_DNA"/>
</dbReference>
<dbReference type="STRING" id="685588.A0A067TRY7"/>
<accession>A0A067TRY7</accession>
<feature type="compositionally biased region" description="Acidic residues" evidence="1">
    <location>
        <begin position="269"/>
        <end position="281"/>
    </location>
</feature>
<dbReference type="PANTHER" id="PTHR13309">
    <property type="entry name" value="NUCLEAR FRAGILE X MENTAL RETARDATION PROTEIN INTERACTING PROTEIN 1"/>
    <property type="match status" value="1"/>
</dbReference>
<protein>
    <recommendedName>
        <fullName evidence="2">FMR1-interacting protein 1 conserved domain-containing protein</fullName>
    </recommendedName>
</protein>
<dbReference type="Proteomes" id="UP000027222">
    <property type="component" value="Unassembled WGS sequence"/>
</dbReference>
<feature type="domain" description="FMR1-interacting protein 1 conserved" evidence="2">
    <location>
        <begin position="139"/>
        <end position="190"/>
    </location>
</feature>
<name>A0A067TRY7_GALM3</name>
<dbReference type="HOGENOM" id="CLU_024455_0_0_1"/>
<reference evidence="4" key="1">
    <citation type="journal article" date="2014" name="Proc. Natl. Acad. Sci. U.S.A.">
        <title>Extensive sampling of basidiomycete genomes demonstrates inadequacy of the white-rot/brown-rot paradigm for wood decay fungi.</title>
        <authorList>
            <person name="Riley R."/>
            <person name="Salamov A.A."/>
            <person name="Brown D.W."/>
            <person name="Nagy L.G."/>
            <person name="Floudas D."/>
            <person name="Held B.W."/>
            <person name="Levasseur A."/>
            <person name="Lombard V."/>
            <person name="Morin E."/>
            <person name="Otillar R."/>
            <person name="Lindquist E.A."/>
            <person name="Sun H."/>
            <person name="LaButti K.M."/>
            <person name="Schmutz J."/>
            <person name="Jabbour D."/>
            <person name="Luo H."/>
            <person name="Baker S.E."/>
            <person name="Pisabarro A.G."/>
            <person name="Walton J.D."/>
            <person name="Blanchette R.A."/>
            <person name="Henrissat B."/>
            <person name="Martin F."/>
            <person name="Cullen D."/>
            <person name="Hibbett D.S."/>
            <person name="Grigoriev I.V."/>
        </authorList>
    </citation>
    <scope>NUCLEOTIDE SEQUENCE [LARGE SCALE GENOMIC DNA]</scope>
    <source>
        <strain evidence="4">CBS 339.88</strain>
    </source>
</reference>
<dbReference type="PANTHER" id="PTHR13309:SF0">
    <property type="entry name" value="FMR1-INTERACTING PROTEIN NUFIP1"/>
    <property type="match status" value="1"/>
</dbReference>
<feature type="compositionally biased region" description="Basic residues" evidence="1">
    <location>
        <begin position="217"/>
        <end position="228"/>
    </location>
</feature>
<proteinExistence type="predicted"/>
<evidence type="ECO:0000313" key="4">
    <source>
        <dbReference type="Proteomes" id="UP000027222"/>
    </source>
</evidence>
<dbReference type="InterPro" id="IPR039136">
    <property type="entry name" value="NUFIP1-like"/>
</dbReference>
<dbReference type="GO" id="GO:0005634">
    <property type="term" value="C:nucleus"/>
    <property type="evidence" value="ECO:0007669"/>
    <property type="project" value="TreeGrafter"/>
</dbReference>
<feature type="region of interest" description="Disordered" evidence="1">
    <location>
        <begin position="192"/>
        <end position="336"/>
    </location>
</feature>
<dbReference type="OrthoDB" id="273070at2759"/>
<dbReference type="GO" id="GO:0003723">
    <property type="term" value="F:RNA binding"/>
    <property type="evidence" value="ECO:0007669"/>
    <property type="project" value="InterPro"/>
</dbReference>
<evidence type="ECO:0000313" key="3">
    <source>
        <dbReference type="EMBL" id="KDR85082.1"/>
    </source>
</evidence>
<gene>
    <name evidence="3" type="ORF">GALMADRAFT_260786</name>
</gene>
<dbReference type="GO" id="GO:0000492">
    <property type="term" value="P:box C/D snoRNP assembly"/>
    <property type="evidence" value="ECO:0007669"/>
    <property type="project" value="TreeGrafter"/>
</dbReference>
<feature type="compositionally biased region" description="Pro residues" evidence="1">
    <location>
        <begin position="8"/>
        <end position="17"/>
    </location>
</feature>
<feature type="compositionally biased region" description="Polar residues" evidence="1">
    <location>
        <begin position="59"/>
        <end position="73"/>
    </location>
</feature>
<sequence>MYKSSLPPAHPSLPPQPASSLNTLYPQPGPSYPAYYNSHYVQAYQQPPPSGAPHLPIPGSQNRNANYTMQESSSLRAWNNNTQPIWYQTGNSRCSHPGCTFTGSHKTVEIHMMDRHLIYPPGWGNRKNKNEWDADPSLKGKLVPIQGTNIILDSPEVLEAWIAERKRRFPTAERIDDKKRKLEEAAARGQLDLTEIGRPNKRRNIEISGSSNADHRKNNKFRNNHGKKCRTDDGQRREQDSGWPGKAKRNKSLPEVHKIMPPPTVASDSESDSGDDGDEPEAVSSKIGPAEQLPSDNLPPDMTINQAARPSITSRDTRGFKTVRPQPKMPPNNPFASRPTLLRNLLFPEIRVTVSNLSQAIRFLVDNNFLRDVELRPGQVTEGNKIQVVALENTERDRNS</sequence>
<evidence type="ECO:0000259" key="2">
    <source>
        <dbReference type="Pfam" id="PF10453"/>
    </source>
</evidence>
<organism evidence="3 4">
    <name type="scientific">Galerina marginata (strain CBS 339.88)</name>
    <dbReference type="NCBI Taxonomy" id="685588"/>
    <lineage>
        <taxon>Eukaryota</taxon>
        <taxon>Fungi</taxon>
        <taxon>Dikarya</taxon>
        <taxon>Basidiomycota</taxon>
        <taxon>Agaricomycotina</taxon>
        <taxon>Agaricomycetes</taxon>
        <taxon>Agaricomycetidae</taxon>
        <taxon>Agaricales</taxon>
        <taxon>Agaricineae</taxon>
        <taxon>Strophariaceae</taxon>
        <taxon>Galerina</taxon>
    </lineage>
</organism>
<dbReference type="AlphaFoldDB" id="A0A067TRY7"/>
<dbReference type="Pfam" id="PF10453">
    <property type="entry name" value="NUFIP1"/>
    <property type="match status" value="1"/>
</dbReference>
<feature type="compositionally biased region" description="Basic and acidic residues" evidence="1">
    <location>
        <begin position="229"/>
        <end position="240"/>
    </location>
</feature>
<keyword evidence="4" id="KW-1185">Reference proteome</keyword>
<feature type="compositionally biased region" description="Polar residues" evidence="1">
    <location>
        <begin position="303"/>
        <end position="314"/>
    </location>
</feature>